<feature type="region of interest" description="Disordered" evidence="8">
    <location>
        <begin position="893"/>
        <end position="935"/>
    </location>
</feature>
<organism evidence="10 11">
    <name type="scientific">Lichtheimia ornata</name>
    <dbReference type="NCBI Taxonomy" id="688661"/>
    <lineage>
        <taxon>Eukaryota</taxon>
        <taxon>Fungi</taxon>
        <taxon>Fungi incertae sedis</taxon>
        <taxon>Mucoromycota</taxon>
        <taxon>Mucoromycotina</taxon>
        <taxon>Mucoromycetes</taxon>
        <taxon>Mucorales</taxon>
        <taxon>Lichtheimiaceae</taxon>
        <taxon>Lichtheimia</taxon>
    </lineage>
</organism>
<feature type="region of interest" description="Disordered" evidence="8">
    <location>
        <begin position="677"/>
        <end position="697"/>
    </location>
</feature>
<feature type="compositionally biased region" description="Polar residues" evidence="8">
    <location>
        <begin position="7"/>
        <end position="22"/>
    </location>
</feature>
<dbReference type="GO" id="GO:0008270">
    <property type="term" value="F:zinc ion binding"/>
    <property type="evidence" value="ECO:0007669"/>
    <property type="project" value="InterPro"/>
</dbReference>
<protein>
    <recommendedName>
        <fullName evidence="9">Zn(2)-C6 fungal-type domain-containing protein</fullName>
    </recommendedName>
</protein>
<accession>A0AAD7V368</accession>
<sequence>MADASDPQPNDTNDNQPKNNSNNLGAACFRCRGFRHACDRQKPACSRCKRRGITCTYPEAAPTLKKLQKATETLGDRIRKFGDRLKSTEAGMPKEFRAISLQRLAQQQATPSSTSSPPTPDTASDTLSMASSEATCESSSKQQQPHRLASTSNFSVYPCGKCFKDLQQCDLTLPKCSRCEANNFECVYGKTEPKANHVSQVLTTMNKVMDQWQESIDRMARDFAQKTRDFSQRTNNAFRMKPLQPFAWKITSTGRGLSVESNVNSYNDLSKLVDQFKKSMHIGPPVDDGDRDNDDGTAVGGESPGSMRTAATDERQRIAQSVELDDTSSVHTSSGFSFAVWNSWSHPMHAVPQDYPIDITDELTDNLVELYCRSPCCSAIRLPIIDTTEFMRRYHDPDNRPSQVLIYAMCSMSARNAFQLHMWSKRPAHESPQYNMGKALSIAYCLKGREMLSECFDEPSLDNCKAAILLSYCSYQNGYSGVIYIYEWIAYNMARELGLYDSGREFTEAESKLVWCLYYFNTWYRVLQGGSSASVESSQFYPCCPLPEPPVKPDMSAMKEEVEDDDEAACQELPEPPVKPDMNAMKEEDEDDEATRQELVDYYVWSTWYYLIRLQILRHDVMSRLVAIQTTPGKADPNVSLELLALQDRLQEFYSSLPDEWRSPDIAAMAAAAKNGGGSSNSQCSGSPATAMDGLSPSSAGSSDRHYHIDIASFARFCILHVHIYYNINKILLYQAFFPSEHFPTVPFSIQCLYTCVDAASTITQTLEYMSQQHDECNVPLIGFLFANIVYIKLLNYHEHERWSDFARQCLQLSVDISKASVTYMYDFERAKTLVSVMEQDVRALCGPSPPSPFNNIPMWPHYYPPPHMQRTNSVDSSSDGWSLRSHSSMPSPPYLPVTSSSSSSATPAAAAAAAAHHHHHHHHQPHQYSKQTTSITGVPSRYYEMMQP</sequence>
<reference evidence="10 11" key="1">
    <citation type="submission" date="2023-03" db="EMBL/GenBank/DDBJ databases">
        <title>Genome sequence of Lichtheimia ornata CBS 291.66.</title>
        <authorList>
            <person name="Mohabir J.T."/>
            <person name="Shea T.P."/>
            <person name="Kurbessoian T."/>
            <person name="Berby B."/>
            <person name="Fontaine J."/>
            <person name="Livny J."/>
            <person name="Gnirke A."/>
            <person name="Stajich J.E."/>
            <person name="Cuomo C.A."/>
        </authorList>
    </citation>
    <scope>NUCLEOTIDE SEQUENCE [LARGE SCALE GENOMIC DNA]</scope>
    <source>
        <strain evidence="10">CBS 291.66</strain>
    </source>
</reference>
<dbReference type="InterPro" id="IPR036864">
    <property type="entry name" value="Zn2-C6_fun-type_DNA-bd_sf"/>
</dbReference>
<dbReference type="PANTHER" id="PTHR31313">
    <property type="entry name" value="TY1 ENHANCER ACTIVATOR"/>
    <property type="match status" value="1"/>
</dbReference>
<keyword evidence="11" id="KW-1185">Reference proteome</keyword>
<dbReference type="CDD" id="cd00067">
    <property type="entry name" value="GAL4"/>
    <property type="match status" value="2"/>
</dbReference>
<feature type="region of interest" description="Disordered" evidence="8">
    <location>
        <begin position="103"/>
        <end position="147"/>
    </location>
</feature>
<feature type="compositionally biased region" description="Polar residues" evidence="8">
    <location>
        <begin position="127"/>
        <end position="147"/>
    </location>
</feature>
<dbReference type="PROSITE" id="PS00463">
    <property type="entry name" value="ZN2_CY6_FUNGAL_1"/>
    <property type="match status" value="1"/>
</dbReference>
<keyword evidence="5" id="KW-0238">DNA-binding</keyword>
<comment type="caution">
    <text evidence="10">The sequence shown here is derived from an EMBL/GenBank/DDBJ whole genome shotgun (WGS) entry which is preliminary data.</text>
</comment>
<feature type="compositionally biased region" description="Low complexity" evidence="8">
    <location>
        <begin position="105"/>
        <end position="126"/>
    </location>
</feature>
<dbReference type="InterPro" id="IPR051615">
    <property type="entry name" value="Transcr_Regulatory_Elem"/>
</dbReference>
<comment type="subcellular location">
    <subcellularLocation>
        <location evidence="1">Nucleus</location>
    </subcellularLocation>
</comment>
<gene>
    <name evidence="10" type="ORF">O0I10_006930</name>
</gene>
<evidence type="ECO:0000313" key="11">
    <source>
        <dbReference type="Proteomes" id="UP001234581"/>
    </source>
</evidence>
<evidence type="ECO:0000259" key="9">
    <source>
        <dbReference type="PROSITE" id="PS50048"/>
    </source>
</evidence>
<dbReference type="Pfam" id="PF00172">
    <property type="entry name" value="Zn_clus"/>
    <property type="match status" value="2"/>
</dbReference>
<feature type="compositionally biased region" description="Basic residues" evidence="8">
    <location>
        <begin position="916"/>
        <end position="926"/>
    </location>
</feature>
<keyword evidence="6" id="KW-0804">Transcription</keyword>
<keyword evidence="2" id="KW-0479">Metal-binding</keyword>
<dbReference type="EMBL" id="JARTCD010000032">
    <property type="protein sequence ID" value="KAJ8657375.1"/>
    <property type="molecule type" value="Genomic_DNA"/>
</dbReference>
<dbReference type="GO" id="GO:0000981">
    <property type="term" value="F:DNA-binding transcription factor activity, RNA polymerase II-specific"/>
    <property type="evidence" value="ECO:0007669"/>
    <property type="project" value="InterPro"/>
</dbReference>
<proteinExistence type="predicted"/>
<dbReference type="GeneID" id="83214340"/>
<keyword evidence="3" id="KW-0862">Zinc</keyword>
<evidence type="ECO:0000256" key="1">
    <source>
        <dbReference type="ARBA" id="ARBA00004123"/>
    </source>
</evidence>
<evidence type="ECO:0000256" key="8">
    <source>
        <dbReference type="SAM" id="MobiDB-lite"/>
    </source>
</evidence>
<dbReference type="GO" id="GO:0006351">
    <property type="term" value="P:DNA-templated transcription"/>
    <property type="evidence" value="ECO:0007669"/>
    <property type="project" value="InterPro"/>
</dbReference>
<dbReference type="Proteomes" id="UP001234581">
    <property type="component" value="Unassembled WGS sequence"/>
</dbReference>
<evidence type="ECO:0000256" key="6">
    <source>
        <dbReference type="ARBA" id="ARBA00023163"/>
    </source>
</evidence>
<feature type="domain" description="Zn(2)-C6 fungal-type" evidence="9">
    <location>
        <begin position="158"/>
        <end position="188"/>
    </location>
</feature>
<keyword evidence="4" id="KW-0805">Transcription regulation</keyword>
<name>A0AAD7V368_9FUNG</name>
<keyword evidence="7" id="KW-0539">Nucleus</keyword>
<evidence type="ECO:0000313" key="10">
    <source>
        <dbReference type="EMBL" id="KAJ8657375.1"/>
    </source>
</evidence>
<feature type="domain" description="Zn(2)-C6 fungal-type" evidence="9">
    <location>
        <begin position="27"/>
        <end position="57"/>
    </location>
</feature>
<dbReference type="InterPro" id="IPR007219">
    <property type="entry name" value="XnlR_reg_dom"/>
</dbReference>
<evidence type="ECO:0000256" key="2">
    <source>
        <dbReference type="ARBA" id="ARBA00022723"/>
    </source>
</evidence>
<dbReference type="InterPro" id="IPR001138">
    <property type="entry name" value="Zn2Cys6_DnaBD"/>
</dbReference>
<dbReference type="SMART" id="SM00066">
    <property type="entry name" value="GAL4"/>
    <property type="match status" value="2"/>
</dbReference>
<dbReference type="Gene3D" id="4.10.240.10">
    <property type="entry name" value="Zn(2)-C6 fungal-type DNA-binding domain"/>
    <property type="match status" value="2"/>
</dbReference>
<dbReference type="Pfam" id="PF04082">
    <property type="entry name" value="Fungal_trans"/>
    <property type="match status" value="1"/>
</dbReference>
<dbReference type="CDD" id="cd12148">
    <property type="entry name" value="fungal_TF_MHR"/>
    <property type="match status" value="1"/>
</dbReference>
<dbReference type="SUPFAM" id="SSF57701">
    <property type="entry name" value="Zn2/Cys6 DNA-binding domain"/>
    <property type="match status" value="2"/>
</dbReference>
<dbReference type="GO" id="GO:0005634">
    <property type="term" value="C:nucleus"/>
    <property type="evidence" value="ECO:0007669"/>
    <property type="project" value="UniProtKB-SubCell"/>
</dbReference>
<dbReference type="PANTHER" id="PTHR31313:SF81">
    <property type="entry name" value="TY1 ENHANCER ACTIVATOR"/>
    <property type="match status" value="1"/>
</dbReference>
<dbReference type="RefSeq" id="XP_058342288.1">
    <property type="nucleotide sequence ID" value="XM_058486953.1"/>
</dbReference>
<dbReference type="PROSITE" id="PS50048">
    <property type="entry name" value="ZN2_CY6_FUNGAL_2"/>
    <property type="match status" value="2"/>
</dbReference>
<evidence type="ECO:0000256" key="7">
    <source>
        <dbReference type="ARBA" id="ARBA00023242"/>
    </source>
</evidence>
<feature type="region of interest" description="Disordered" evidence="8">
    <location>
        <begin position="1"/>
        <end position="22"/>
    </location>
</feature>
<evidence type="ECO:0000256" key="3">
    <source>
        <dbReference type="ARBA" id="ARBA00022833"/>
    </source>
</evidence>
<feature type="region of interest" description="Disordered" evidence="8">
    <location>
        <begin position="280"/>
        <end position="314"/>
    </location>
</feature>
<evidence type="ECO:0000256" key="5">
    <source>
        <dbReference type="ARBA" id="ARBA00023125"/>
    </source>
</evidence>
<evidence type="ECO:0000256" key="4">
    <source>
        <dbReference type="ARBA" id="ARBA00023015"/>
    </source>
</evidence>
<dbReference type="GO" id="GO:0003677">
    <property type="term" value="F:DNA binding"/>
    <property type="evidence" value="ECO:0007669"/>
    <property type="project" value="UniProtKB-KW"/>
</dbReference>
<dbReference type="AlphaFoldDB" id="A0AAD7V368"/>
<feature type="compositionally biased region" description="Low complexity" evidence="8">
    <location>
        <begin position="899"/>
        <end position="915"/>
    </location>
</feature>